<sequence>MGKRRLAWQFLCLCHAREHDFSAEQVAQAVGMNSENARIFLALLNKAGRLERVWQGRGALSHRYRLLDASPLPLFKRKQPRKQPLVHQRIWNSVRILRMFTVAEVAATARASEITTRRYLRALERSRLLRVVNREEGRVLYRLNLDSGTEPPQVKPGGVYVPSRQQLYPYREEL</sequence>
<dbReference type="EMBL" id="CP012621">
    <property type="protein sequence ID" value="ATG74413.1"/>
    <property type="molecule type" value="Genomic_DNA"/>
</dbReference>
<dbReference type="AlphaFoldDB" id="A0A291HQJ0"/>
<proteinExistence type="predicted"/>
<dbReference type="Gene3D" id="1.10.10.10">
    <property type="entry name" value="Winged helix-like DNA-binding domain superfamily/Winged helix DNA-binding domain"/>
    <property type="match status" value="1"/>
</dbReference>
<accession>A0A291HQJ0</accession>
<evidence type="ECO:0000313" key="3">
    <source>
        <dbReference type="Proteomes" id="UP000217763"/>
    </source>
</evidence>
<protein>
    <recommendedName>
        <fullName evidence="4">HTH iclR-type domain-containing protein</fullName>
    </recommendedName>
</protein>
<organism evidence="2 3">
    <name type="scientific">Zobellella denitrificans</name>
    <dbReference type="NCBI Taxonomy" id="347534"/>
    <lineage>
        <taxon>Bacteria</taxon>
        <taxon>Pseudomonadati</taxon>
        <taxon>Pseudomonadota</taxon>
        <taxon>Gammaproteobacteria</taxon>
        <taxon>Aeromonadales</taxon>
        <taxon>Aeromonadaceae</taxon>
        <taxon>Zobellella</taxon>
    </lineage>
</organism>
<reference evidence="2" key="1">
    <citation type="submission" date="2015-09" db="EMBL/GenBank/DDBJ databases">
        <authorList>
            <person name="Jackson K.R."/>
            <person name="Lunt B.L."/>
            <person name="Fisher J.N.B."/>
            <person name="Gardner A.V."/>
            <person name="Bailey M.E."/>
            <person name="Deus L.M."/>
            <person name="Earl A.S."/>
            <person name="Gibby P.D."/>
            <person name="Hartmann K.A."/>
            <person name="Liu J.E."/>
            <person name="Manci A.M."/>
            <person name="Nielsen D.A."/>
            <person name="Solomon M.B."/>
            <person name="Breakwell D.P."/>
            <person name="Burnett S.H."/>
            <person name="Grose J.H."/>
        </authorList>
    </citation>
    <scope>NUCLEOTIDE SEQUENCE [LARGE SCALE GENOMIC DNA]</scope>
    <source>
        <strain evidence="2">F13-1</strain>
    </source>
</reference>
<dbReference type="RefSeq" id="WP_096779426.1">
    <property type="nucleotide sequence ID" value="NZ_CP012621.1"/>
</dbReference>
<dbReference type="KEGG" id="zdf:AN401_11160"/>
<gene>
    <name evidence="1" type="ORF">AN401_11160</name>
    <name evidence="2" type="ORF">AN401_11575</name>
</gene>
<keyword evidence="3" id="KW-1185">Reference proteome</keyword>
<dbReference type="KEGG" id="zdf:AN401_11575"/>
<dbReference type="InterPro" id="IPR036388">
    <property type="entry name" value="WH-like_DNA-bd_sf"/>
</dbReference>
<evidence type="ECO:0008006" key="4">
    <source>
        <dbReference type="Google" id="ProtNLM"/>
    </source>
</evidence>
<evidence type="ECO:0000313" key="2">
    <source>
        <dbReference type="EMBL" id="ATG74413.1"/>
    </source>
</evidence>
<dbReference type="EMBL" id="CP012621">
    <property type="protein sequence ID" value="ATG74344.1"/>
    <property type="molecule type" value="Genomic_DNA"/>
</dbReference>
<dbReference type="Proteomes" id="UP000217763">
    <property type="component" value="Chromosome"/>
</dbReference>
<reference evidence="3" key="2">
    <citation type="submission" date="2015-09" db="EMBL/GenBank/DDBJ databases">
        <authorList>
            <person name="Shao Z."/>
            <person name="Wang L."/>
        </authorList>
    </citation>
    <scope>NUCLEOTIDE SEQUENCE [LARGE SCALE GENOMIC DNA]</scope>
    <source>
        <strain evidence="3">F13-1</strain>
    </source>
</reference>
<evidence type="ECO:0000313" key="1">
    <source>
        <dbReference type="EMBL" id="ATG74344.1"/>
    </source>
</evidence>
<name>A0A291HQJ0_9GAMM</name>